<dbReference type="OrthoDB" id="1884766at2759"/>
<keyword evidence="5" id="KW-1185">Reference proteome</keyword>
<gene>
    <name evidence="4" type="ORF">ISN44_As13g002750</name>
</gene>
<dbReference type="PANTHER" id="PTHR32410">
    <property type="entry name" value="CYSTEINE/HISTIDINE-RICH C1 DOMAIN FAMILY PROTEIN"/>
    <property type="match status" value="1"/>
</dbReference>
<protein>
    <submittedName>
        <fullName evidence="4">DC1</fullName>
    </submittedName>
</protein>
<feature type="domain" description="DC1-like C-terminal" evidence="3">
    <location>
        <begin position="384"/>
        <end position="429"/>
    </location>
</feature>
<organism evidence="4 5">
    <name type="scientific">Arabidopsis suecica</name>
    <name type="common">Swedish thale-cress</name>
    <name type="synonym">Cardaminopsis suecica</name>
    <dbReference type="NCBI Taxonomy" id="45249"/>
    <lineage>
        <taxon>Eukaryota</taxon>
        <taxon>Viridiplantae</taxon>
        <taxon>Streptophyta</taxon>
        <taxon>Embryophyta</taxon>
        <taxon>Tracheophyta</taxon>
        <taxon>Spermatophyta</taxon>
        <taxon>Magnoliopsida</taxon>
        <taxon>eudicotyledons</taxon>
        <taxon>Gunneridae</taxon>
        <taxon>Pentapetalae</taxon>
        <taxon>rosids</taxon>
        <taxon>malvids</taxon>
        <taxon>Brassicales</taxon>
        <taxon>Brassicaceae</taxon>
        <taxon>Camelineae</taxon>
        <taxon>Arabidopsis</taxon>
    </lineage>
</organism>
<dbReference type="Proteomes" id="UP000694251">
    <property type="component" value="Chromosome 13"/>
</dbReference>
<keyword evidence="1" id="KW-0677">Repeat</keyword>
<name>A0A8T1XUY8_ARASU</name>
<proteinExistence type="predicted"/>
<dbReference type="AlphaFoldDB" id="A0A8T1XUY8"/>
<feature type="domain" description="DC1" evidence="2">
    <location>
        <begin position="315"/>
        <end position="362"/>
    </location>
</feature>
<dbReference type="PANTHER" id="PTHR32410:SF211">
    <property type="entry name" value="CYSTEINE_HISTIDINE-RICH C1 DOMAIN FAMILY PROTEIN"/>
    <property type="match status" value="1"/>
</dbReference>
<evidence type="ECO:0000259" key="3">
    <source>
        <dbReference type="Pfam" id="PF22926"/>
    </source>
</evidence>
<feature type="domain" description="DC1" evidence="2">
    <location>
        <begin position="64"/>
        <end position="114"/>
    </location>
</feature>
<accession>A0A8T1XUY8</accession>
<dbReference type="EMBL" id="JAEFBJ010000013">
    <property type="protein sequence ID" value="KAG7536317.1"/>
    <property type="molecule type" value="Genomic_DNA"/>
</dbReference>
<dbReference type="InterPro" id="IPR053192">
    <property type="entry name" value="Vacuole_Formation_Reg"/>
</dbReference>
<evidence type="ECO:0000256" key="1">
    <source>
        <dbReference type="ARBA" id="ARBA00022737"/>
    </source>
</evidence>
<feature type="domain" description="DC1" evidence="2">
    <location>
        <begin position="149"/>
        <end position="199"/>
    </location>
</feature>
<dbReference type="Pfam" id="PF03107">
    <property type="entry name" value="C1_2"/>
    <property type="match status" value="4"/>
</dbReference>
<sequence>MNPSLLVIDRPKIHEHPLTLLSREVSFICNACGTRGERSPYVCLLCCFMIHEDCIELPRVIRTNRHPHRLSHIFSFDSEKKLDCRICGEGIDGRYGAYSCLICSISYIVHSRCATRTDAWDGKELEGVPEEETLPEPYVVTGDERIIHFSHEEHELRRITNDYDDGDAHCYACNLHVYPDPFYKCGEVNCGFILHQTCANLPRETRIPIHPYPLTLLYKVDNSIFKCASCNHFSNGFRYSSSKYDFNVDTKCASITEPSLGGGHHHSLYSNSNYTSCCGCDQTEPTPLSCPDCELGLCYVCATLPSRIPYGDDAHPLSLKHGGILSSQQNYWCDSCETQVDTLEKFYMCSTSCGTVVHTRCAIGGHLRNLKAGIGFNIDRYNCKVVLNDQVTRPCCSQCKLRSQGLLVLKICSAGVEAFISYFCSIECVQKHGHIDNIDIDPRQRPVINDTFYCSFPTQQSTTIYSGIDCDNNNHIDCDNNNEQQLPTNN</sequence>
<feature type="domain" description="DC1" evidence="2">
    <location>
        <begin position="13"/>
        <end position="55"/>
    </location>
</feature>
<comment type="caution">
    <text evidence="4">The sequence shown here is derived from an EMBL/GenBank/DDBJ whole genome shotgun (WGS) entry which is preliminary data.</text>
</comment>
<dbReference type="Pfam" id="PF22926">
    <property type="entry name" value="C1-like_CT"/>
    <property type="match status" value="1"/>
</dbReference>
<dbReference type="InterPro" id="IPR004146">
    <property type="entry name" value="DC1"/>
</dbReference>
<evidence type="ECO:0000313" key="5">
    <source>
        <dbReference type="Proteomes" id="UP000694251"/>
    </source>
</evidence>
<evidence type="ECO:0000259" key="2">
    <source>
        <dbReference type="Pfam" id="PF03107"/>
    </source>
</evidence>
<reference evidence="4 5" key="1">
    <citation type="submission" date="2020-12" db="EMBL/GenBank/DDBJ databases">
        <title>Concerted genomic and epigenomic changes stabilize Arabidopsis allopolyploids.</title>
        <authorList>
            <person name="Chen Z."/>
        </authorList>
    </citation>
    <scope>NUCLEOTIDE SEQUENCE [LARGE SCALE GENOMIC DNA]</scope>
    <source>
        <strain evidence="4">As9502</strain>
        <tissue evidence="4">Leaf</tissue>
    </source>
</reference>
<dbReference type="InterPro" id="IPR054483">
    <property type="entry name" value="DC1-like_CT"/>
</dbReference>
<evidence type="ECO:0000313" key="4">
    <source>
        <dbReference type="EMBL" id="KAG7536317.1"/>
    </source>
</evidence>